<dbReference type="Proteomes" id="UP000431901">
    <property type="component" value="Unassembled WGS sequence"/>
</dbReference>
<organism evidence="1 2">
    <name type="scientific">Actinomadura rayongensis</name>
    <dbReference type="NCBI Taxonomy" id="1429076"/>
    <lineage>
        <taxon>Bacteria</taxon>
        <taxon>Bacillati</taxon>
        <taxon>Actinomycetota</taxon>
        <taxon>Actinomycetes</taxon>
        <taxon>Streptosporangiales</taxon>
        <taxon>Thermomonosporaceae</taxon>
        <taxon>Actinomadura</taxon>
    </lineage>
</organism>
<sequence length="90" mass="10453">MTYPPDGCGYEVAYSLGRRGFSSERFADEFELMRWFGEMVRRGLFAPAEFEEPDEDGRNGYRIFCVTAEQRVGISYFHPRLVRARIEGLS</sequence>
<name>A0A6I4W983_9ACTN</name>
<dbReference type="AlphaFoldDB" id="A0A6I4W983"/>
<proteinExistence type="predicted"/>
<dbReference type="OrthoDB" id="3478182at2"/>
<dbReference type="RefSeq" id="WP_161105569.1">
    <property type="nucleotide sequence ID" value="NZ_JBHLYI010000008.1"/>
</dbReference>
<accession>A0A6I4W983</accession>
<comment type="caution">
    <text evidence="1">The sequence shown here is derived from an EMBL/GenBank/DDBJ whole genome shotgun (WGS) entry which is preliminary data.</text>
</comment>
<evidence type="ECO:0000313" key="2">
    <source>
        <dbReference type="Proteomes" id="UP000431901"/>
    </source>
</evidence>
<protein>
    <submittedName>
        <fullName evidence="1">Uncharacterized protein</fullName>
    </submittedName>
</protein>
<reference evidence="1 2" key="1">
    <citation type="submission" date="2019-12" db="EMBL/GenBank/DDBJ databases">
        <title>Nocardia macrotermitis sp. nov. and Nocardia aurantia sp. nov., isolated from the gut of the fungus growing-termite Macrotermes natalensis.</title>
        <authorList>
            <person name="Christine B."/>
            <person name="Rene B."/>
        </authorList>
    </citation>
    <scope>NUCLEOTIDE SEQUENCE [LARGE SCALE GENOMIC DNA]</scope>
    <source>
        <strain evidence="1 2">DSM 102126</strain>
    </source>
</reference>
<keyword evidence="2" id="KW-1185">Reference proteome</keyword>
<evidence type="ECO:0000313" key="1">
    <source>
        <dbReference type="EMBL" id="MXQ67379.1"/>
    </source>
</evidence>
<dbReference type="EMBL" id="WUTW01000007">
    <property type="protein sequence ID" value="MXQ67379.1"/>
    <property type="molecule type" value="Genomic_DNA"/>
</dbReference>
<gene>
    <name evidence="1" type="ORF">GQ466_25510</name>
</gene>